<dbReference type="AlphaFoldDB" id="A0A9W6B0U9"/>
<dbReference type="EMBL" id="BRPL01000002">
    <property type="protein sequence ID" value="GLB46079.1"/>
    <property type="molecule type" value="Genomic_DNA"/>
</dbReference>
<feature type="transmembrane region" description="Helical" evidence="1">
    <location>
        <begin position="42"/>
        <end position="63"/>
    </location>
</feature>
<evidence type="ECO:0000313" key="2">
    <source>
        <dbReference type="EMBL" id="GLB46079.1"/>
    </source>
</evidence>
<keyword evidence="1" id="KW-0472">Membrane</keyword>
<gene>
    <name evidence="2" type="ORF">WR164_00580</name>
</gene>
<protein>
    <submittedName>
        <fullName evidence="2">Uncharacterized protein</fullName>
    </submittedName>
</protein>
<keyword evidence="1" id="KW-1133">Transmembrane helix</keyword>
<evidence type="ECO:0000256" key="1">
    <source>
        <dbReference type="SAM" id="Phobius"/>
    </source>
</evidence>
<sequence length="117" mass="13375">MKILSIGNSILITILNIPLITLILFGILFNSSSYFYNPSGQLLVLISIEIILEIALLIQFLLIYITNIKFNWYVILTTTIFVLLLILYFMNNASINMLIITLLSSILLLTKEKYLSE</sequence>
<evidence type="ECO:0000313" key="3">
    <source>
        <dbReference type="Proteomes" id="UP001144204"/>
    </source>
</evidence>
<comment type="caution">
    <text evidence="2">The sequence shown here is derived from an EMBL/GenBank/DDBJ whole genome shotgun (WGS) entry which is preliminary data.</text>
</comment>
<reference evidence="2" key="1">
    <citation type="submission" date="2022-07" db="EMBL/GenBank/DDBJ databases">
        <authorList>
            <person name="Kouya T."/>
            <person name="Ishiyama Y."/>
        </authorList>
    </citation>
    <scope>NUCLEOTIDE SEQUENCE</scope>
    <source>
        <strain evidence="2">WR16-4</strain>
    </source>
</reference>
<reference evidence="2" key="2">
    <citation type="journal article" date="2023" name="PLoS ONE">
        <title>Philodulcilactobacillus myokoensis gen. nov., sp. nov., a fructophilic, acidophilic, and agar-phobic lactic acid bacterium isolated from fermented vegetable extracts.</title>
        <authorList>
            <person name="Kouya T."/>
            <person name="Ishiyama Y."/>
            <person name="Ohashi S."/>
            <person name="Kumakubo R."/>
            <person name="Yamazaki T."/>
            <person name="Otaki T."/>
        </authorList>
    </citation>
    <scope>NUCLEOTIDE SEQUENCE</scope>
    <source>
        <strain evidence="2">WR16-4</strain>
    </source>
</reference>
<organism evidence="2 3">
    <name type="scientific">Philodulcilactobacillus myokoensis</name>
    <dbReference type="NCBI Taxonomy" id="2929573"/>
    <lineage>
        <taxon>Bacteria</taxon>
        <taxon>Bacillati</taxon>
        <taxon>Bacillota</taxon>
        <taxon>Bacilli</taxon>
        <taxon>Lactobacillales</taxon>
        <taxon>Lactobacillaceae</taxon>
        <taxon>Philodulcilactobacillus</taxon>
    </lineage>
</organism>
<keyword evidence="1" id="KW-0812">Transmembrane</keyword>
<feature type="transmembrane region" description="Helical" evidence="1">
    <location>
        <begin position="12"/>
        <end position="36"/>
    </location>
</feature>
<keyword evidence="3" id="KW-1185">Reference proteome</keyword>
<name>A0A9W6B0U9_9LACO</name>
<accession>A0A9W6B0U9</accession>
<feature type="transmembrane region" description="Helical" evidence="1">
    <location>
        <begin position="95"/>
        <end position="110"/>
    </location>
</feature>
<dbReference type="Proteomes" id="UP001144204">
    <property type="component" value="Unassembled WGS sequence"/>
</dbReference>
<feature type="transmembrane region" description="Helical" evidence="1">
    <location>
        <begin position="70"/>
        <end position="89"/>
    </location>
</feature>
<proteinExistence type="predicted"/>